<evidence type="ECO:0000256" key="1">
    <source>
        <dbReference type="SAM" id="Phobius"/>
    </source>
</evidence>
<evidence type="ECO:0000313" key="3">
    <source>
        <dbReference type="Proteomes" id="UP000255295"/>
    </source>
</evidence>
<reference evidence="2 3" key="1">
    <citation type="submission" date="2018-06" db="EMBL/GenBank/DDBJ databases">
        <authorList>
            <consortium name="Pathogen Informatics"/>
            <person name="Doyle S."/>
        </authorList>
    </citation>
    <scope>NUCLEOTIDE SEQUENCE [LARGE SCALE GENOMIC DNA]</scope>
    <source>
        <strain evidence="2 3">NCTC10338</strain>
    </source>
</reference>
<dbReference type="EMBL" id="UFSZ01000001">
    <property type="protein sequence ID" value="SUV17094.1"/>
    <property type="molecule type" value="Genomic_DNA"/>
</dbReference>
<feature type="transmembrane region" description="Helical" evidence="1">
    <location>
        <begin position="12"/>
        <end position="36"/>
    </location>
</feature>
<organism evidence="2 3">
    <name type="scientific">Lysinibacillus sphaericus</name>
    <name type="common">Bacillus sphaericus</name>
    <dbReference type="NCBI Taxonomy" id="1421"/>
    <lineage>
        <taxon>Bacteria</taxon>
        <taxon>Bacillati</taxon>
        <taxon>Bacillota</taxon>
        <taxon>Bacilli</taxon>
        <taxon>Bacillales</taxon>
        <taxon>Bacillaceae</taxon>
        <taxon>Lysinibacillus</taxon>
    </lineage>
</organism>
<dbReference type="AlphaFoldDB" id="A0AAJ4ZUX8"/>
<keyword evidence="1" id="KW-0472">Membrane</keyword>
<dbReference type="Proteomes" id="UP000255295">
    <property type="component" value="Unassembled WGS sequence"/>
</dbReference>
<feature type="transmembrane region" description="Helical" evidence="1">
    <location>
        <begin position="56"/>
        <end position="77"/>
    </location>
</feature>
<gene>
    <name evidence="2" type="ORF">NCTC10338_02182</name>
</gene>
<comment type="caution">
    <text evidence="2">The sequence shown here is derived from an EMBL/GenBank/DDBJ whole genome shotgun (WGS) entry which is preliminary data.</text>
</comment>
<protein>
    <submittedName>
        <fullName evidence="2">Uncharacterized protein</fullName>
    </submittedName>
</protein>
<proteinExistence type="predicted"/>
<name>A0AAJ4ZUX8_LYSSH</name>
<evidence type="ECO:0000313" key="2">
    <source>
        <dbReference type="EMBL" id="SUV17094.1"/>
    </source>
</evidence>
<keyword evidence="1" id="KW-0812">Transmembrane</keyword>
<accession>A0AAJ4ZUX8</accession>
<keyword evidence="1" id="KW-1133">Transmembrane helix</keyword>
<sequence>MHEVSVDMEDKIVGSLFLLIAAILISTQYIVTAISVSNLTYVGQETFYNSFFDSGYVLFLFSIVFFILGILLLVRGFTLHKINEK</sequence>